<dbReference type="Gene3D" id="3.40.50.2300">
    <property type="match status" value="2"/>
</dbReference>
<dbReference type="OrthoDB" id="245475at2"/>
<evidence type="ECO:0000313" key="6">
    <source>
        <dbReference type="Proteomes" id="UP000061457"/>
    </source>
</evidence>
<name>A0A0S2K8M9_9GAMM</name>
<comment type="subcellular location">
    <subcellularLocation>
        <location evidence="1">Cell envelope</location>
    </subcellularLocation>
</comment>
<dbReference type="GO" id="GO:0030313">
    <property type="term" value="C:cell envelope"/>
    <property type="evidence" value="ECO:0007669"/>
    <property type="project" value="UniProtKB-SubCell"/>
</dbReference>
<dbReference type="PANTHER" id="PTHR46847">
    <property type="entry name" value="D-ALLOSE-BINDING PERIPLASMIC PROTEIN-RELATED"/>
    <property type="match status" value="1"/>
</dbReference>
<sequence length="358" mass="40637">MRLKIRLILLMLLTLPFMTIAKQTVLFVNPSVVDDPFWSKVQSISQHAAQQLGFKLDVIYGEGNRHIQFQELKKYLEYQKTPDYAILILYPGAAVESLKILEKFEVPAITMEQTISGEEKSQIAGPGEDYKYWLGEVYHDNYQAGYDLAKALHSVSNKKSNLTAVLINGHYGSESDMRAKGAADYFSSQGIEVAQEVHGSWSETLSTEQTLKLLKRHANIDIVWAASDLMAIGAMKACKIACADKQNIVFGGFDWLSVGLENVARGDTHASVGGHFMMGAWALVSLFDYHHKHSYWSEHRELVIPMGVITKQNVNNYSWMKNSPNWGLIDYRLKSLHLTDQSQYQLYLIPEIWQKNKR</sequence>
<evidence type="ECO:0000256" key="3">
    <source>
        <dbReference type="ARBA" id="ARBA00022729"/>
    </source>
</evidence>
<dbReference type="InterPro" id="IPR025997">
    <property type="entry name" value="SBP_2_dom"/>
</dbReference>
<dbReference type="Proteomes" id="UP000061457">
    <property type="component" value="Chromosome II"/>
</dbReference>
<proteinExistence type="inferred from homology"/>
<keyword evidence="6" id="KW-1185">Reference proteome</keyword>
<comment type="similarity">
    <text evidence="2">Belongs to the bacterial solute-binding protein 2 family.</text>
</comment>
<dbReference type="PANTHER" id="PTHR46847:SF2">
    <property type="entry name" value="ABC TRANSPORTER SUGAR-BINDING PROTEIN"/>
    <property type="match status" value="1"/>
</dbReference>
<dbReference type="AlphaFoldDB" id="A0A0S2K8M9"/>
<dbReference type="RefSeq" id="WP_058032479.1">
    <property type="nucleotide sequence ID" value="NZ_CP013188.1"/>
</dbReference>
<evidence type="ECO:0000256" key="2">
    <source>
        <dbReference type="ARBA" id="ARBA00007639"/>
    </source>
</evidence>
<dbReference type="CDD" id="cd06324">
    <property type="entry name" value="PBP1_ABC_sugar_binding-like"/>
    <property type="match status" value="1"/>
</dbReference>
<dbReference type="KEGG" id="pphe:PP2015_4170"/>
<dbReference type="STRING" id="161398.PP2015_4170"/>
<evidence type="ECO:0000256" key="1">
    <source>
        <dbReference type="ARBA" id="ARBA00004196"/>
    </source>
</evidence>
<dbReference type="GO" id="GO:0055085">
    <property type="term" value="P:transmembrane transport"/>
    <property type="evidence" value="ECO:0007669"/>
    <property type="project" value="UniProtKB-ARBA"/>
</dbReference>
<dbReference type="GO" id="GO:0030246">
    <property type="term" value="F:carbohydrate binding"/>
    <property type="evidence" value="ECO:0007669"/>
    <property type="project" value="UniProtKB-ARBA"/>
</dbReference>
<dbReference type="PATRIC" id="fig|161398.10.peg.4278"/>
<dbReference type="Pfam" id="PF13407">
    <property type="entry name" value="Peripla_BP_4"/>
    <property type="match status" value="1"/>
</dbReference>
<dbReference type="SUPFAM" id="SSF53822">
    <property type="entry name" value="Periplasmic binding protein-like I"/>
    <property type="match status" value="1"/>
</dbReference>
<accession>A0A0S2K8M9</accession>
<dbReference type="EMBL" id="CP013188">
    <property type="protein sequence ID" value="ALO44637.1"/>
    <property type="molecule type" value="Genomic_DNA"/>
</dbReference>
<protein>
    <submittedName>
        <fullName evidence="5">Sugar ABC transporter substrate-binding protein</fullName>
    </submittedName>
</protein>
<evidence type="ECO:0000259" key="4">
    <source>
        <dbReference type="Pfam" id="PF13407"/>
    </source>
</evidence>
<reference evidence="6" key="1">
    <citation type="submission" date="2015-11" db="EMBL/GenBank/DDBJ databases">
        <authorList>
            <person name="Kim K.M."/>
        </authorList>
    </citation>
    <scope>NUCLEOTIDE SEQUENCE [LARGE SCALE GENOMIC DNA]</scope>
    <source>
        <strain evidence="6">KCTC 12086</strain>
    </source>
</reference>
<feature type="domain" description="Periplasmic binding protein" evidence="4">
    <location>
        <begin position="27"/>
        <end position="283"/>
    </location>
</feature>
<organism evidence="5 6">
    <name type="scientific">Pseudoalteromonas phenolica</name>
    <dbReference type="NCBI Taxonomy" id="161398"/>
    <lineage>
        <taxon>Bacteria</taxon>
        <taxon>Pseudomonadati</taxon>
        <taxon>Pseudomonadota</taxon>
        <taxon>Gammaproteobacteria</taxon>
        <taxon>Alteromonadales</taxon>
        <taxon>Pseudoalteromonadaceae</taxon>
        <taxon>Pseudoalteromonas</taxon>
    </lineage>
</organism>
<keyword evidence="3" id="KW-0732">Signal</keyword>
<dbReference type="InterPro" id="IPR028082">
    <property type="entry name" value="Peripla_BP_I"/>
</dbReference>
<gene>
    <name evidence="5" type="ORF">PP2015_4170</name>
</gene>
<evidence type="ECO:0000313" key="5">
    <source>
        <dbReference type="EMBL" id="ALO44637.1"/>
    </source>
</evidence>